<organism evidence="5 6">
    <name type="scientific">Paractinoplanes toevensis</name>
    <dbReference type="NCBI Taxonomy" id="571911"/>
    <lineage>
        <taxon>Bacteria</taxon>
        <taxon>Bacillati</taxon>
        <taxon>Actinomycetota</taxon>
        <taxon>Actinomycetes</taxon>
        <taxon>Micromonosporales</taxon>
        <taxon>Micromonosporaceae</taxon>
        <taxon>Paractinoplanes</taxon>
    </lineage>
</organism>
<dbReference type="GO" id="GO:0003677">
    <property type="term" value="F:DNA binding"/>
    <property type="evidence" value="ECO:0007669"/>
    <property type="project" value="UniProtKB-KW"/>
</dbReference>
<evidence type="ECO:0000259" key="4">
    <source>
        <dbReference type="PROSITE" id="PS51898"/>
    </source>
</evidence>
<proteinExistence type="predicted"/>
<dbReference type="SUPFAM" id="SSF56349">
    <property type="entry name" value="DNA breaking-rejoining enzymes"/>
    <property type="match status" value="1"/>
</dbReference>
<dbReference type="EMBL" id="BOQN01000023">
    <property type="protein sequence ID" value="GIM90151.1"/>
    <property type="molecule type" value="Genomic_DNA"/>
</dbReference>
<dbReference type="InterPro" id="IPR013762">
    <property type="entry name" value="Integrase-like_cat_sf"/>
</dbReference>
<dbReference type="GO" id="GO:0015074">
    <property type="term" value="P:DNA integration"/>
    <property type="evidence" value="ECO:0007669"/>
    <property type="project" value="InterPro"/>
</dbReference>
<dbReference type="Gene3D" id="1.10.443.10">
    <property type="entry name" value="Intergrase catalytic core"/>
    <property type="match status" value="1"/>
</dbReference>
<dbReference type="PROSITE" id="PS51898">
    <property type="entry name" value="TYR_RECOMBINASE"/>
    <property type="match status" value="1"/>
</dbReference>
<dbReference type="Proteomes" id="UP000677082">
    <property type="component" value="Unassembled WGS sequence"/>
</dbReference>
<feature type="region of interest" description="Disordered" evidence="3">
    <location>
        <begin position="98"/>
        <end position="131"/>
    </location>
</feature>
<dbReference type="PANTHER" id="PTHR30349:SF81">
    <property type="entry name" value="TYROSINE RECOMBINASE XERC"/>
    <property type="match status" value="1"/>
</dbReference>
<dbReference type="AlphaFoldDB" id="A0A919T8Q5"/>
<dbReference type="InterPro" id="IPR002104">
    <property type="entry name" value="Integrase_catalytic"/>
</dbReference>
<sequence length="404" mass="45405">MVSGRDVLRLAVPRVGRVADVDDQLVPYRLLTSGGCEVEPVTDYLREMAGRGSPATTLRSYAYDLQRWFRFLWAIDVAWDRAERVDARDFLLWVSHAPKPPRPRRGGRRGPAPGSVNRITGKASPGATLSLASHNHNETVGRAFYDYHAGMGRGPVINPFPVSNRRPQAHHNPMLPWHRQRTGLYRRRQPDTIPRAIQDGLFNDLFARMDNDRDRALLAMFVSTGVRAAELLGLTRSRVNVGDQLIGVIRKGTRALQWVPASPDALVWLRCYQQQIRGLVPTGGNAAVWWTLRRPLRPLTYAACLAVLRRANKALGTNWTLHDMRHTACSRMAQDPAMPLTDVQWVMGHARITTTQRYMNPRQEEVIARAKAHFARRNEPTPPPLPAAGYRPEVLQALLGGPFG</sequence>
<accession>A0A919T8Q5</accession>
<dbReference type="InterPro" id="IPR010998">
    <property type="entry name" value="Integrase_recombinase_N"/>
</dbReference>
<evidence type="ECO:0000256" key="3">
    <source>
        <dbReference type="SAM" id="MobiDB-lite"/>
    </source>
</evidence>
<comment type="caution">
    <text evidence="5">The sequence shown here is derived from an EMBL/GenBank/DDBJ whole genome shotgun (WGS) entry which is preliminary data.</text>
</comment>
<gene>
    <name evidence="5" type="ORF">Ato02nite_019440</name>
</gene>
<protein>
    <submittedName>
        <fullName evidence="5">Integrase</fullName>
    </submittedName>
</protein>
<keyword evidence="2" id="KW-0233">DNA recombination</keyword>
<dbReference type="CDD" id="cd00397">
    <property type="entry name" value="DNA_BRE_C"/>
    <property type="match status" value="1"/>
</dbReference>
<dbReference type="InterPro" id="IPR050090">
    <property type="entry name" value="Tyrosine_recombinase_XerCD"/>
</dbReference>
<evidence type="ECO:0000256" key="1">
    <source>
        <dbReference type="ARBA" id="ARBA00023125"/>
    </source>
</evidence>
<evidence type="ECO:0000313" key="6">
    <source>
        <dbReference type="Proteomes" id="UP000677082"/>
    </source>
</evidence>
<dbReference type="Pfam" id="PF00589">
    <property type="entry name" value="Phage_integrase"/>
    <property type="match status" value="1"/>
</dbReference>
<reference evidence="5 6" key="1">
    <citation type="submission" date="2021-03" db="EMBL/GenBank/DDBJ databases">
        <title>Whole genome shotgun sequence of Actinoplanes toevensis NBRC 105298.</title>
        <authorList>
            <person name="Komaki H."/>
            <person name="Tamura T."/>
        </authorList>
    </citation>
    <scope>NUCLEOTIDE SEQUENCE [LARGE SCALE GENOMIC DNA]</scope>
    <source>
        <strain evidence="5 6">NBRC 105298</strain>
    </source>
</reference>
<keyword evidence="1" id="KW-0238">DNA-binding</keyword>
<dbReference type="GO" id="GO:0006310">
    <property type="term" value="P:DNA recombination"/>
    <property type="evidence" value="ECO:0007669"/>
    <property type="project" value="UniProtKB-KW"/>
</dbReference>
<dbReference type="Gene3D" id="1.10.150.130">
    <property type="match status" value="1"/>
</dbReference>
<evidence type="ECO:0000256" key="2">
    <source>
        <dbReference type="ARBA" id="ARBA00023172"/>
    </source>
</evidence>
<evidence type="ECO:0000313" key="5">
    <source>
        <dbReference type="EMBL" id="GIM90151.1"/>
    </source>
</evidence>
<name>A0A919T8Q5_9ACTN</name>
<dbReference type="InterPro" id="IPR011010">
    <property type="entry name" value="DNA_brk_join_enz"/>
</dbReference>
<feature type="domain" description="Tyr recombinase" evidence="4">
    <location>
        <begin position="188"/>
        <end position="371"/>
    </location>
</feature>
<dbReference type="PANTHER" id="PTHR30349">
    <property type="entry name" value="PHAGE INTEGRASE-RELATED"/>
    <property type="match status" value="1"/>
</dbReference>
<feature type="compositionally biased region" description="Basic residues" evidence="3">
    <location>
        <begin position="99"/>
        <end position="108"/>
    </location>
</feature>
<keyword evidence="6" id="KW-1185">Reference proteome</keyword>